<gene>
    <name evidence="1" type="ORF">M9H77_15844</name>
</gene>
<proteinExistence type="predicted"/>
<protein>
    <submittedName>
        <fullName evidence="1">Uncharacterized protein</fullName>
    </submittedName>
</protein>
<evidence type="ECO:0000313" key="2">
    <source>
        <dbReference type="Proteomes" id="UP001060085"/>
    </source>
</evidence>
<accession>A0ACC0AZF4</accession>
<name>A0ACC0AZF4_CATRO</name>
<keyword evidence="2" id="KW-1185">Reference proteome</keyword>
<reference evidence="2" key="1">
    <citation type="journal article" date="2023" name="Nat. Plants">
        <title>Single-cell RNA sequencing provides a high-resolution roadmap for understanding the multicellular compartmentation of specialized metabolism.</title>
        <authorList>
            <person name="Sun S."/>
            <person name="Shen X."/>
            <person name="Li Y."/>
            <person name="Li Y."/>
            <person name="Wang S."/>
            <person name="Li R."/>
            <person name="Zhang H."/>
            <person name="Shen G."/>
            <person name="Guo B."/>
            <person name="Wei J."/>
            <person name="Xu J."/>
            <person name="St-Pierre B."/>
            <person name="Chen S."/>
            <person name="Sun C."/>
        </authorList>
    </citation>
    <scope>NUCLEOTIDE SEQUENCE [LARGE SCALE GENOMIC DNA]</scope>
</reference>
<dbReference type="EMBL" id="CM044704">
    <property type="protein sequence ID" value="KAI5665991.1"/>
    <property type="molecule type" value="Genomic_DNA"/>
</dbReference>
<organism evidence="1 2">
    <name type="scientific">Catharanthus roseus</name>
    <name type="common">Madagascar periwinkle</name>
    <name type="synonym">Vinca rosea</name>
    <dbReference type="NCBI Taxonomy" id="4058"/>
    <lineage>
        <taxon>Eukaryota</taxon>
        <taxon>Viridiplantae</taxon>
        <taxon>Streptophyta</taxon>
        <taxon>Embryophyta</taxon>
        <taxon>Tracheophyta</taxon>
        <taxon>Spermatophyta</taxon>
        <taxon>Magnoliopsida</taxon>
        <taxon>eudicotyledons</taxon>
        <taxon>Gunneridae</taxon>
        <taxon>Pentapetalae</taxon>
        <taxon>asterids</taxon>
        <taxon>lamiids</taxon>
        <taxon>Gentianales</taxon>
        <taxon>Apocynaceae</taxon>
        <taxon>Rauvolfioideae</taxon>
        <taxon>Vinceae</taxon>
        <taxon>Catharanthinae</taxon>
        <taxon>Catharanthus</taxon>
    </lineage>
</organism>
<sequence>MVGKGKPYYWFCGIFLCVLSLLISIIMANAKVHHHTFVIEQKSLTRLCQTHRKMTVNKKFPGPNLIVRNGDSLVIKVINKDRYNITIHWHGVMQLRNPWADGPEYITQCPIQPGAAYTYNFTIEDTIYGAIIILPKQGIPYPFPNPNQQVPILLGSWWDKSIVSVMREAMWTGCSPNVSDAFTINGQPGDLYRCSSHDTFKIFVNSGDTVLLRIVNAALNQRLFFTVANHQFTVVGVDAAYTKPFNTTLVMLAPGQTTDVLVTANQPQGRYYIAAKPYAVAKNTPFDNTTATAIFEYQYAAATSPIFPQLPLFNDTNVVTEFSSQLRSLNSSNIKVPTLIDESLFFTVGFGTFFCPHPGPRCQGPNNTRITCSMNNISFIFPTKSSLLQAYYYNIPGIFTLDFPRVPPLEFDYTGKHVLSSLGQPIPGTKLYKLRFGSNVQIVLQDTSISGRDVHPIHLHGYHFYVIGEGFGNFNPEKDSLRFNLVDPPLRNTVDVPFGGWAVIRFVANNPGVWLFHCHIDSHTTWGMAMAFLVENGETESQHGIRQMRTPWADGPEYVTQCPIQPGATYTYRFTIEDQEGTLWWHAHSRWLRATVYGALVILPKLGTPYPFPNPNHEVPIILGEWWNRDIISVMRQAQFTGAAPNVSDAYTINGQPGDLYTCSNKGTFKISVNSGDKVLLRIINAALNQQLFFTVANHQLSVVEADAAYTKPFNTRVIMLGPGQTTNVLLTANQPAGRYYMAARAYATARGAPFDNTTTTAILEYKTSKGSFSSRPILPQLPAFNDTNTATAFTRQLKSISSSSYKVPIKIDQSLFFTVGLGFVNCNPGPRCQGPNNTRFAASMNNVSFVLPRRTSLLQAYYNNIPGIYTLDFPPVPPVQFNYTGNVPRSLWQPRFGTKLYKLKFGSTVQIVLQDTGIFSTEDHPIHLHGYHFFVVGEGFGNFNPQTDPSRFNLVDPPVRNTIDVPVGGWAVIRFVADNPGVWLFHCHIDSHLAWGLAMAFLVENGKGESQSIEPPPADLPQC</sequence>
<evidence type="ECO:0000313" key="1">
    <source>
        <dbReference type="EMBL" id="KAI5665991.1"/>
    </source>
</evidence>
<comment type="caution">
    <text evidence="1">The sequence shown here is derived from an EMBL/GenBank/DDBJ whole genome shotgun (WGS) entry which is preliminary data.</text>
</comment>
<dbReference type="Proteomes" id="UP001060085">
    <property type="component" value="Linkage Group LG04"/>
</dbReference>